<evidence type="ECO:0000313" key="2">
    <source>
        <dbReference type="Proteomes" id="UP000245380"/>
    </source>
</evidence>
<dbReference type="AlphaFoldDB" id="A0A2U3D7X6"/>
<comment type="caution">
    <text evidence="1">The sequence shown here is derived from an EMBL/GenBank/DDBJ whole genome shotgun (WGS) entry which is preliminary data.</text>
</comment>
<accession>A0A2U3D7X6</accession>
<reference evidence="1 2" key="1">
    <citation type="submission" date="2016-11" db="EMBL/GenBank/DDBJ databases">
        <title>Comparative genomics of Acidibacillus ferroxidans species.</title>
        <authorList>
            <person name="Oliveira G."/>
            <person name="Nunes G."/>
            <person name="Oliveira R."/>
            <person name="Araujo F."/>
            <person name="Salim A."/>
            <person name="Scholte L."/>
            <person name="Morais D."/>
            <person name="Nancucheo I."/>
            <person name="Johnson D.B."/>
            <person name="Grail B."/>
            <person name="Bittencourt J."/>
            <person name="Valadares R."/>
        </authorList>
    </citation>
    <scope>NUCLEOTIDE SEQUENCE [LARGE SCALE GENOMIC DNA]</scope>
    <source>
        <strain evidence="1 2">Y002</strain>
    </source>
</reference>
<dbReference type="Pfam" id="PF02620">
    <property type="entry name" value="YceD"/>
    <property type="match status" value="1"/>
</dbReference>
<proteinExistence type="predicted"/>
<gene>
    <name evidence="1" type="ORF">BM613_09130</name>
</gene>
<dbReference type="EMBL" id="MPDK01000014">
    <property type="protein sequence ID" value="PWI57372.1"/>
    <property type="molecule type" value="Genomic_DNA"/>
</dbReference>
<keyword evidence="2" id="KW-1185">Reference proteome</keyword>
<evidence type="ECO:0000313" key="1">
    <source>
        <dbReference type="EMBL" id="PWI57372.1"/>
    </source>
</evidence>
<dbReference type="InterPro" id="IPR003772">
    <property type="entry name" value="YceD"/>
</dbReference>
<organism evidence="1 2">
    <name type="scientific">Sulfoacidibacillus thermotolerans</name>
    <name type="common">Acidibacillus sulfuroxidans</name>
    <dbReference type="NCBI Taxonomy" id="1765684"/>
    <lineage>
        <taxon>Bacteria</taxon>
        <taxon>Bacillati</taxon>
        <taxon>Bacillota</taxon>
        <taxon>Bacilli</taxon>
        <taxon>Bacillales</taxon>
        <taxon>Alicyclobacillaceae</taxon>
        <taxon>Sulfoacidibacillus</taxon>
    </lineage>
</organism>
<protein>
    <recommendedName>
        <fullName evidence="3">Metal-binding protein</fullName>
    </recommendedName>
</protein>
<dbReference type="PANTHER" id="PTHR34374:SF1">
    <property type="entry name" value="LARGE RIBOSOMAL RNA SUBUNIT ACCUMULATION PROTEIN YCED HOMOLOG 1, CHLOROPLASTIC"/>
    <property type="match status" value="1"/>
</dbReference>
<sequence length="164" mass="18255">MKSGGVAFAGTLDVSSLFRNRKDVVHIAPLQAEGMVTMKRPNICEVNGTATTNVQYRCVRCLTEFTRRLDTSIDEVLSRVPLTEEQEEAELIYVPEEAIDLDPLIEQAVVLNLDVQPLCQEECRGLCSVCGADLNVATCVCHEQQVDPRLQALSQFYDTPKTEH</sequence>
<dbReference type="PANTHER" id="PTHR34374">
    <property type="entry name" value="LARGE RIBOSOMAL RNA SUBUNIT ACCUMULATION PROTEIN YCED HOMOLOG 1, CHLOROPLASTIC"/>
    <property type="match status" value="1"/>
</dbReference>
<dbReference type="Proteomes" id="UP000245380">
    <property type="component" value="Unassembled WGS sequence"/>
</dbReference>
<evidence type="ECO:0008006" key="3">
    <source>
        <dbReference type="Google" id="ProtNLM"/>
    </source>
</evidence>
<name>A0A2U3D7X6_SULT2</name>